<dbReference type="GO" id="GO:0080120">
    <property type="term" value="P:CAAX-box protein maturation"/>
    <property type="evidence" value="ECO:0007669"/>
    <property type="project" value="UniProtKB-ARBA"/>
</dbReference>
<feature type="transmembrane region" description="Helical" evidence="2">
    <location>
        <begin position="279"/>
        <end position="305"/>
    </location>
</feature>
<dbReference type="Proteomes" id="UP000767446">
    <property type="component" value="Unassembled WGS sequence"/>
</dbReference>
<feature type="transmembrane region" description="Helical" evidence="2">
    <location>
        <begin position="439"/>
        <end position="472"/>
    </location>
</feature>
<evidence type="ECO:0000313" key="5">
    <source>
        <dbReference type="Proteomes" id="UP000767446"/>
    </source>
</evidence>
<evidence type="ECO:0000256" key="1">
    <source>
        <dbReference type="SAM" id="Coils"/>
    </source>
</evidence>
<dbReference type="GO" id="GO:0004175">
    <property type="term" value="F:endopeptidase activity"/>
    <property type="evidence" value="ECO:0007669"/>
    <property type="project" value="UniProtKB-ARBA"/>
</dbReference>
<evidence type="ECO:0000256" key="2">
    <source>
        <dbReference type="SAM" id="Phobius"/>
    </source>
</evidence>
<protein>
    <submittedName>
        <fullName evidence="4">CPBP family intramembrane metalloprotease</fullName>
    </submittedName>
</protein>
<keyword evidence="1" id="KW-0175">Coiled coil</keyword>
<comment type="caution">
    <text evidence="4">The sequence shown here is derived from an EMBL/GenBank/DDBJ whole genome shotgun (WGS) entry which is preliminary data.</text>
</comment>
<keyword evidence="2" id="KW-1133">Transmembrane helix</keyword>
<name>A0A941GNW1_9CHRO</name>
<feature type="transmembrane region" description="Helical" evidence="2">
    <location>
        <begin position="399"/>
        <end position="419"/>
    </location>
</feature>
<keyword evidence="4" id="KW-0482">Metalloprotease</keyword>
<feature type="transmembrane region" description="Helical" evidence="2">
    <location>
        <begin position="358"/>
        <end position="378"/>
    </location>
</feature>
<accession>A0A941GNW1</accession>
<keyword evidence="2" id="KW-0812">Transmembrane</keyword>
<keyword evidence="4" id="KW-0645">Protease</keyword>
<feature type="transmembrane region" description="Helical" evidence="2">
    <location>
        <begin position="6"/>
        <end position="24"/>
    </location>
</feature>
<proteinExistence type="predicted"/>
<feature type="coiled-coil region" evidence="1">
    <location>
        <begin position="72"/>
        <end position="99"/>
    </location>
</feature>
<feature type="transmembrane region" description="Helical" evidence="2">
    <location>
        <begin position="317"/>
        <end position="338"/>
    </location>
</feature>
<dbReference type="AlphaFoldDB" id="A0A941GNW1"/>
<dbReference type="PANTHER" id="PTHR43592:SF15">
    <property type="entry name" value="CAAX AMINO TERMINAL PROTEASE FAMILY PROTEIN"/>
    <property type="match status" value="1"/>
</dbReference>
<dbReference type="PANTHER" id="PTHR43592">
    <property type="entry name" value="CAAX AMINO TERMINAL PROTEASE"/>
    <property type="match status" value="1"/>
</dbReference>
<sequence length="503" mass="56372">MTIKRLFLILLTILSLAGVGLSLIDSLNQPQVQSRLELYQSNLILNASEFESAQIEASRNALLGKNPDVTAKKQYQAAREQANTNLNKLKTELQAANTDVELGEKWQKAIAGIATEQKFINDLDLKLGIIEANQGEIDQALHIWNELIIRLEAEKQEREIFTTAKVLKGLWSQPPQILPHAESAIKTNLQGWFQYSALKQVYQLEERQDDLLNLQAEEQKKATSAIWKLTLIGVIPFFGGIIGICLLLFFLTQLFFGKEKALLATDNNIPWEVPWDGEIVWQVLIVGFFFLSQILLPFLFGISGFNPTGLSLRLQAFYVLVSYLLMAGGGLLVLYFSIKSFFPLPPDWFQFKWRSNWIFWGVGGYFVALPLVVIVSLINQQIWQGQGGSNPLLMLALQAQDQVVLGIFFFTASVAAPIFEETIFRGFLLPSLTRYFPVWGAILASSLVFSFAHLSFSEVLPLTTLGFVLGFVYSRSRNLLASILLHSLWNSGTLLSLFVLGSG</sequence>
<feature type="domain" description="CAAX prenyl protease 2/Lysostaphin resistance protein A-like" evidence="3">
    <location>
        <begin position="407"/>
        <end position="491"/>
    </location>
</feature>
<reference evidence="4" key="1">
    <citation type="submission" date="2021-02" db="EMBL/GenBank/DDBJ databases">
        <title>Metagenome analyses of Stigonema ocellatum DSM 106950, Chlorogloea purpurea SAG 13.99 and Gomphosphaeria aponina DSM 107014.</title>
        <authorList>
            <person name="Marter P."/>
            <person name="Huang S."/>
        </authorList>
    </citation>
    <scope>NUCLEOTIDE SEQUENCE</scope>
    <source>
        <strain evidence="4">JP213</strain>
    </source>
</reference>
<evidence type="ECO:0000313" key="4">
    <source>
        <dbReference type="EMBL" id="MBR8826291.1"/>
    </source>
</evidence>
<dbReference type="Pfam" id="PF02517">
    <property type="entry name" value="Rce1-like"/>
    <property type="match status" value="1"/>
</dbReference>
<keyword evidence="4" id="KW-0378">Hydrolase</keyword>
<dbReference type="EMBL" id="JADQBC010000001">
    <property type="protein sequence ID" value="MBR8826291.1"/>
    <property type="molecule type" value="Genomic_DNA"/>
</dbReference>
<organism evidence="4 5">
    <name type="scientific">Gomphosphaeria aponina SAG 52.96 = DSM 107014</name>
    <dbReference type="NCBI Taxonomy" id="1521640"/>
    <lineage>
        <taxon>Bacteria</taxon>
        <taxon>Bacillati</taxon>
        <taxon>Cyanobacteriota</taxon>
        <taxon>Cyanophyceae</taxon>
        <taxon>Oscillatoriophycideae</taxon>
        <taxon>Chroococcales</taxon>
        <taxon>Gomphosphaeriaceae</taxon>
        <taxon>Gomphosphaeria</taxon>
    </lineage>
</organism>
<dbReference type="GO" id="GO:0008237">
    <property type="term" value="F:metallopeptidase activity"/>
    <property type="evidence" value="ECO:0007669"/>
    <property type="project" value="UniProtKB-KW"/>
</dbReference>
<feature type="transmembrane region" description="Helical" evidence="2">
    <location>
        <begin position="229"/>
        <end position="256"/>
    </location>
</feature>
<dbReference type="InterPro" id="IPR003675">
    <property type="entry name" value="Rce1/LyrA-like_dom"/>
</dbReference>
<feature type="transmembrane region" description="Helical" evidence="2">
    <location>
        <begin position="479"/>
        <end position="500"/>
    </location>
</feature>
<evidence type="ECO:0000259" key="3">
    <source>
        <dbReference type="Pfam" id="PF02517"/>
    </source>
</evidence>
<gene>
    <name evidence="4" type="ORF">DSM107014_00050</name>
</gene>
<keyword evidence="2" id="KW-0472">Membrane</keyword>